<dbReference type="Gramene" id="Psat03G0196100-T1">
    <property type="protein sequence ID" value="KAI5426356.1"/>
    <property type="gene ID" value="KIW84_031961"/>
</dbReference>
<sequence>MVNKNDEDKKKSKGKELQRDHDFKGKGIQEHESKISSAVKCGGENSAVAVRIQLSGYYLSYEVVGFRQVPMTRFLYNVCGSRKVDGGVGFEAKRD</sequence>
<proteinExistence type="predicted"/>
<dbReference type="EMBL" id="JAMSHJ010000003">
    <property type="protein sequence ID" value="KAI5426356.1"/>
    <property type="molecule type" value="Genomic_DNA"/>
</dbReference>
<keyword evidence="3" id="KW-1185">Reference proteome</keyword>
<accession>A0A9D4XS42</accession>
<gene>
    <name evidence="2" type="ORF">KIW84_031961</name>
</gene>
<comment type="caution">
    <text evidence="2">The sequence shown here is derived from an EMBL/GenBank/DDBJ whole genome shotgun (WGS) entry which is preliminary data.</text>
</comment>
<dbReference type="Proteomes" id="UP001058974">
    <property type="component" value="Chromosome 3"/>
</dbReference>
<evidence type="ECO:0000313" key="2">
    <source>
        <dbReference type="EMBL" id="KAI5426356.1"/>
    </source>
</evidence>
<dbReference type="AlphaFoldDB" id="A0A9D4XS42"/>
<reference evidence="2 3" key="1">
    <citation type="journal article" date="2022" name="Nat. Genet.">
        <title>Improved pea reference genome and pan-genome highlight genomic features and evolutionary characteristics.</title>
        <authorList>
            <person name="Yang T."/>
            <person name="Liu R."/>
            <person name="Luo Y."/>
            <person name="Hu S."/>
            <person name="Wang D."/>
            <person name="Wang C."/>
            <person name="Pandey M.K."/>
            <person name="Ge S."/>
            <person name="Xu Q."/>
            <person name="Li N."/>
            <person name="Li G."/>
            <person name="Huang Y."/>
            <person name="Saxena R.K."/>
            <person name="Ji Y."/>
            <person name="Li M."/>
            <person name="Yan X."/>
            <person name="He Y."/>
            <person name="Liu Y."/>
            <person name="Wang X."/>
            <person name="Xiang C."/>
            <person name="Varshney R.K."/>
            <person name="Ding H."/>
            <person name="Gao S."/>
            <person name="Zong X."/>
        </authorList>
    </citation>
    <scope>NUCLEOTIDE SEQUENCE [LARGE SCALE GENOMIC DNA]</scope>
    <source>
        <strain evidence="2 3">cv. Zhongwan 6</strain>
    </source>
</reference>
<protein>
    <submittedName>
        <fullName evidence="2">Uncharacterized protein</fullName>
    </submittedName>
</protein>
<organism evidence="2 3">
    <name type="scientific">Pisum sativum</name>
    <name type="common">Garden pea</name>
    <name type="synonym">Lathyrus oleraceus</name>
    <dbReference type="NCBI Taxonomy" id="3888"/>
    <lineage>
        <taxon>Eukaryota</taxon>
        <taxon>Viridiplantae</taxon>
        <taxon>Streptophyta</taxon>
        <taxon>Embryophyta</taxon>
        <taxon>Tracheophyta</taxon>
        <taxon>Spermatophyta</taxon>
        <taxon>Magnoliopsida</taxon>
        <taxon>eudicotyledons</taxon>
        <taxon>Gunneridae</taxon>
        <taxon>Pentapetalae</taxon>
        <taxon>rosids</taxon>
        <taxon>fabids</taxon>
        <taxon>Fabales</taxon>
        <taxon>Fabaceae</taxon>
        <taxon>Papilionoideae</taxon>
        <taxon>50 kb inversion clade</taxon>
        <taxon>NPAAA clade</taxon>
        <taxon>Hologalegina</taxon>
        <taxon>IRL clade</taxon>
        <taxon>Fabeae</taxon>
        <taxon>Lathyrus</taxon>
    </lineage>
</organism>
<feature type="region of interest" description="Disordered" evidence="1">
    <location>
        <begin position="1"/>
        <end position="30"/>
    </location>
</feature>
<name>A0A9D4XS42_PEA</name>
<evidence type="ECO:0000313" key="3">
    <source>
        <dbReference type="Proteomes" id="UP001058974"/>
    </source>
</evidence>
<evidence type="ECO:0000256" key="1">
    <source>
        <dbReference type="SAM" id="MobiDB-lite"/>
    </source>
</evidence>